<dbReference type="PANTHER" id="PTHR19375">
    <property type="entry name" value="HEAT SHOCK PROTEIN 70KDA"/>
    <property type="match status" value="1"/>
</dbReference>
<feature type="signal peptide" evidence="4">
    <location>
        <begin position="1"/>
        <end position="21"/>
    </location>
</feature>
<dbReference type="GO" id="GO:0140662">
    <property type="term" value="F:ATP-dependent protein folding chaperone"/>
    <property type="evidence" value="ECO:0007669"/>
    <property type="project" value="InterPro"/>
</dbReference>
<dbReference type="SUPFAM" id="SSF53067">
    <property type="entry name" value="Actin-like ATPase domain"/>
    <property type="match status" value="1"/>
</dbReference>
<dbReference type="Pfam" id="PF00012">
    <property type="entry name" value="HSP70"/>
    <property type="match status" value="2"/>
</dbReference>
<dbReference type="EnsemblPlants" id="QL93p2025_0060:mrna">
    <property type="protein sequence ID" value="QL93p2025_0060:mrna"/>
    <property type="gene ID" value="QL93p2025_0060"/>
</dbReference>
<dbReference type="SUPFAM" id="SSF100920">
    <property type="entry name" value="Heat shock protein 70kD (HSP70), peptide-binding domain"/>
    <property type="match status" value="2"/>
</dbReference>
<dbReference type="InterPro" id="IPR029047">
    <property type="entry name" value="HSP70_peptide-bd_sf"/>
</dbReference>
<dbReference type="InterPro" id="IPR026960">
    <property type="entry name" value="RVT-Znf"/>
</dbReference>
<organism evidence="6 7">
    <name type="scientific">Quercus lobata</name>
    <name type="common">Valley oak</name>
    <dbReference type="NCBI Taxonomy" id="97700"/>
    <lineage>
        <taxon>Eukaryota</taxon>
        <taxon>Viridiplantae</taxon>
        <taxon>Streptophyta</taxon>
        <taxon>Embryophyta</taxon>
        <taxon>Tracheophyta</taxon>
        <taxon>Spermatophyta</taxon>
        <taxon>Magnoliopsida</taxon>
        <taxon>eudicotyledons</taxon>
        <taxon>Gunneridae</taxon>
        <taxon>Pentapetalae</taxon>
        <taxon>rosids</taxon>
        <taxon>fabids</taxon>
        <taxon>Fagales</taxon>
        <taxon>Fagaceae</taxon>
        <taxon>Quercus</taxon>
    </lineage>
</organism>
<dbReference type="Gramene" id="QL93p2025_0060:mrna">
    <property type="protein sequence ID" value="QL93p2025_0060:mrna"/>
    <property type="gene ID" value="QL93p2025_0060"/>
</dbReference>
<evidence type="ECO:0000313" key="7">
    <source>
        <dbReference type="Proteomes" id="UP000594261"/>
    </source>
</evidence>
<feature type="chain" id="PRO_5029469492" description="Reverse transcriptase zinc-binding domain-containing protein" evidence="4">
    <location>
        <begin position="22"/>
        <end position="756"/>
    </location>
</feature>
<dbReference type="GO" id="GO:0005524">
    <property type="term" value="F:ATP binding"/>
    <property type="evidence" value="ECO:0007669"/>
    <property type="project" value="UniProtKB-KW"/>
</dbReference>
<keyword evidence="1 3" id="KW-0547">Nucleotide-binding</keyword>
<dbReference type="InterPro" id="IPR043129">
    <property type="entry name" value="ATPase_NBD"/>
</dbReference>
<evidence type="ECO:0000256" key="4">
    <source>
        <dbReference type="SAM" id="SignalP"/>
    </source>
</evidence>
<name>A0A7N2N873_QUELO</name>
<dbReference type="AlphaFoldDB" id="A0A7N2N873"/>
<proteinExistence type="inferred from homology"/>
<dbReference type="Gene3D" id="3.30.420.40">
    <property type="match status" value="2"/>
</dbReference>
<dbReference type="InterPro" id="IPR013126">
    <property type="entry name" value="Hsp_70_fam"/>
</dbReference>
<dbReference type="OMA" id="WRIGANI"/>
<accession>A0A7N2N873</accession>
<evidence type="ECO:0000256" key="2">
    <source>
        <dbReference type="ARBA" id="ARBA00022840"/>
    </source>
</evidence>
<keyword evidence="7" id="KW-1185">Reference proteome</keyword>
<dbReference type="Gene3D" id="2.60.34.10">
    <property type="entry name" value="Substrate Binding Domain Of DNAk, Chain A, domain 1"/>
    <property type="match status" value="2"/>
</dbReference>
<evidence type="ECO:0000259" key="5">
    <source>
        <dbReference type="Pfam" id="PF13966"/>
    </source>
</evidence>
<keyword evidence="4" id="KW-0732">Signal</keyword>
<evidence type="ECO:0000256" key="3">
    <source>
        <dbReference type="RuleBase" id="RU003322"/>
    </source>
</evidence>
<keyword evidence="2 3" id="KW-0067">ATP-binding</keyword>
<reference evidence="6" key="1">
    <citation type="submission" date="2021-01" db="UniProtKB">
        <authorList>
            <consortium name="EnsemblPlants"/>
        </authorList>
    </citation>
    <scope>IDENTIFICATION</scope>
</reference>
<dbReference type="PRINTS" id="PR00301">
    <property type="entry name" value="HEATSHOCK70"/>
</dbReference>
<feature type="domain" description="Reverse transcriptase zinc-binding" evidence="5">
    <location>
        <begin position="416"/>
        <end position="504"/>
    </location>
</feature>
<comment type="similarity">
    <text evidence="3">Belongs to the heat shock protein 70 family.</text>
</comment>
<dbReference type="InterPro" id="IPR018181">
    <property type="entry name" value="Heat_shock_70_CS"/>
</dbReference>
<dbReference type="Pfam" id="PF13966">
    <property type="entry name" value="zf-RVT"/>
    <property type="match status" value="1"/>
</dbReference>
<dbReference type="PROSITE" id="PS01036">
    <property type="entry name" value="HSP70_3"/>
    <property type="match status" value="1"/>
</dbReference>
<sequence>MRPFWFLTLDLEVVLLTFQWSLHCKLKTATLWLPSMHVPKWNNSHMKYQCVFDFHYWSLLPFDLKQLRGPIETALKDANLSFKDLDEVILVGGSTRIPAVQELVRKMTRKEPNVTVNPDEVVALGAAVQAGVLAGEVSDIVLLDVTPLSLGLEILCGVTTKIIPKNTTLPTSKLEVFPTAADGQTSVEINVCQAPLFLTRSPRKDFNYLLNKLKGRLAGWRSKTLSWAGRCTLINSVTQTTPNYTMSSFKVPNSICNNLDALSRKFWWKPKEPKGKYLALKSWDKLCTPKDKGGLGFKKANDINSALLAKLAWMIASKRDSLCMSILRAKYKVKEGWLHENNSKHSSPIWRAIEEVKSIIVKGACYLIGDRASINVWQDPWNIFDVESSKAILSIPISLRPKPDKLIWVHNPKGNFTVKSAFRTVTEQHLLAIHSDVDWKKIWRIKAPERVKMLVWRIGANILPTNENLQRRIANLDDLCPLCHQEIESTVHLFLQCSIARALWFSCCWGFKPEDQSCSTSGDIMKLLTDPPQAPCPLDESWIITLNMAFVLDEIWRVRNQVVHHGGVIDIHASIKLIHHKLAEYSLVRFSSVPSPSSTVASLLKWNPPPLGWIKLNTDAAIGKHSNAIAVVARDHKGEVLKLAKVEKWPHIVIEGDAKNCFDPLSSSPTAPDWSISNTVREFSRDNISLGSFRLDGISHVPLGVPQILVKFGIDAEGIGMKQDIAITGISTLPSEKGLNDPEIQPSLAEYNYLTI</sequence>
<dbReference type="Proteomes" id="UP000594261">
    <property type="component" value="Unassembled WGS sequence"/>
</dbReference>
<protein>
    <recommendedName>
        <fullName evidence="5">Reverse transcriptase zinc-binding domain-containing protein</fullName>
    </recommendedName>
</protein>
<evidence type="ECO:0000256" key="1">
    <source>
        <dbReference type="ARBA" id="ARBA00022741"/>
    </source>
</evidence>
<evidence type="ECO:0000313" key="6">
    <source>
        <dbReference type="EnsemblPlants" id="QL93p2025_0060:mrna"/>
    </source>
</evidence>
<dbReference type="InParanoid" id="A0A7N2N873"/>